<dbReference type="EMBL" id="CAJVPU010017654">
    <property type="protein sequence ID" value="CAG8660808.1"/>
    <property type="molecule type" value="Genomic_DNA"/>
</dbReference>
<gene>
    <name evidence="1" type="ORF">DHETER_LOCUS9742</name>
</gene>
<name>A0ACA9NJ50_9GLOM</name>
<keyword evidence="2" id="KW-1185">Reference proteome</keyword>
<dbReference type="Proteomes" id="UP000789702">
    <property type="component" value="Unassembled WGS sequence"/>
</dbReference>
<protein>
    <submittedName>
        <fullName evidence="1">13745_t:CDS:1</fullName>
    </submittedName>
</protein>
<evidence type="ECO:0000313" key="1">
    <source>
        <dbReference type="EMBL" id="CAG8660808.1"/>
    </source>
</evidence>
<organism evidence="1 2">
    <name type="scientific">Dentiscutata heterogama</name>
    <dbReference type="NCBI Taxonomy" id="1316150"/>
    <lineage>
        <taxon>Eukaryota</taxon>
        <taxon>Fungi</taxon>
        <taxon>Fungi incertae sedis</taxon>
        <taxon>Mucoromycota</taxon>
        <taxon>Glomeromycotina</taxon>
        <taxon>Glomeromycetes</taxon>
        <taxon>Diversisporales</taxon>
        <taxon>Gigasporaceae</taxon>
        <taxon>Dentiscutata</taxon>
    </lineage>
</organism>
<comment type="caution">
    <text evidence="1">The sequence shown here is derived from an EMBL/GenBank/DDBJ whole genome shotgun (WGS) entry which is preliminary data.</text>
</comment>
<reference evidence="1" key="1">
    <citation type="submission" date="2021-06" db="EMBL/GenBank/DDBJ databases">
        <authorList>
            <person name="Kallberg Y."/>
            <person name="Tangrot J."/>
            <person name="Rosling A."/>
        </authorList>
    </citation>
    <scope>NUCLEOTIDE SEQUENCE</scope>
    <source>
        <strain evidence="1">IL203A</strain>
    </source>
</reference>
<accession>A0ACA9NJ50</accession>
<sequence>MAKKKKLSNFQHGGILYDHGRKDALSTIAKNIKCSKTTVHDTLKWYTETGFTVPKKRPGPKPIFDEAALEELNQIVIRDAMHHRLTIHEIQALWQREKNQKVSISTLRRALRKCGLRSCVARHKPLISANNKVKRQAWAKDHLNWSTHQWRNVVWSDESVFKQFSQNYNTRVWRTSTEEFDESCLVPTIKHSPSHMFWGCFSWHGLGPIIPIRGRMNGEAYVKLLRRHAIPVVCQLVPDGQGIFQQDNAPAHTCSKVKNVFRNANIPVLPWPAQSPDMNPIENMWQEVERCLRNFPDNPTSIQDLEEKVKAAWYSIPPSYYRRVINSMPRRVEACDDVDGGSTRY</sequence>
<evidence type="ECO:0000313" key="2">
    <source>
        <dbReference type="Proteomes" id="UP000789702"/>
    </source>
</evidence>
<proteinExistence type="predicted"/>